<evidence type="ECO:0000313" key="2">
    <source>
        <dbReference type="Proteomes" id="UP000499080"/>
    </source>
</evidence>
<name>A0A4Y2FNG5_ARAVE</name>
<organism evidence="1 2">
    <name type="scientific">Araneus ventricosus</name>
    <name type="common">Orbweaver spider</name>
    <name type="synonym">Epeira ventricosa</name>
    <dbReference type="NCBI Taxonomy" id="182803"/>
    <lineage>
        <taxon>Eukaryota</taxon>
        <taxon>Metazoa</taxon>
        <taxon>Ecdysozoa</taxon>
        <taxon>Arthropoda</taxon>
        <taxon>Chelicerata</taxon>
        <taxon>Arachnida</taxon>
        <taxon>Araneae</taxon>
        <taxon>Araneomorphae</taxon>
        <taxon>Entelegynae</taxon>
        <taxon>Araneoidea</taxon>
        <taxon>Araneidae</taxon>
        <taxon>Araneus</taxon>
    </lineage>
</organism>
<keyword evidence="2" id="KW-1185">Reference proteome</keyword>
<reference evidence="1 2" key="1">
    <citation type="journal article" date="2019" name="Sci. Rep.">
        <title>Orb-weaving spider Araneus ventricosus genome elucidates the spidroin gene catalogue.</title>
        <authorList>
            <person name="Kono N."/>
            <person name="Nakamura H."/>
            <person name="Ohtoshi R."/>
            <person name="Moran D.A.P."/>
            <person name="Shinohara A."/>
            <person name="Yoshida Y."/>
            <person name="Fujiwara M."/>
            <person name="Mori M."/>
            <person name="Tomita M."/>
            <person name="Arakawa K."/>
        </authorList>
    </citation>
    <scope>NUCLEOTIDE SEQUENCE [LARGE SCALE GENOMIC DNA]</scope>
</reference>
<evidence type="ECO:0000313" key="1">
    <source>
        <dbReference type="EMBL" id="GBM42126.1"/>
    </source>
</evidence>
<protein>
    <submittedName>
        <fullName evidence="1">Uncharacterized protein</fullName>
    </submittedName>
</protein>
<accession>A0A4Y2FNG5</accession>
<sequence>MEEICIFCGKAGMVGSNSVNVTRGLETLWDIRINRQDDIVKKINGVSQVRVHVNCRKNYTRHANYILVSLPGGTIATKPLLRSNLHPFDFKTCCLYCGETVDKDAYKKHPHCYSKI</sequence>
<comment type="caution">
    <text evidence="1">The sequence shown here is derived from an EMBL/GenBank/DDBJ whole genome shotgun (WGS) entry which is preliminary data.</text>
</comment>
<dbReference type="Proteomes" id="UP000499080">
    <property type="component" value="Unassembled WGS sequence"/>
</dbReference>
<dbReference type="AlphaFoldDB" id="A0A4Y2FNG5"/>
<dbReference type="EMBL" id="BGPR01000987">
    <property type="protein sequence ID" value="GBM42126.1"/>
    <property type="molecule type" value="Genomic_DNA"/>
</dbReference>
<dbReference type="OrthoDB" id="6753017at2759"/>
<proteinExistence type="predicted"/>
<gene>
    <name evidence="1" type="ORF">AVEN_99050_1</name>
</gene>